<name>A0ACC3AXJ2_9EURO</name>
<gene>
    <name evidence="1" type="ORF">N8T08_007796</name>
</gene>
<dbReference type="EMBL" id="JAOPJF010000050">
    <property type="protein sequence ID" value="KAK1142434.1"/>
    <property type="molecule type" value="Genomic_DNA"/>
</dbReference>
<proteinExistence type="predicted"/>
<evidence type="ECO:0000313" key="1">
    <source>
        <dbReference type="EMBL" id="KAK1142434.1"/>
    </source>
</evidence>
<organism evidence="1 2">
    <name type="scientific">Aspergillus melleus</name>
    <dbReference type="NCBI Taxonomy" id="138277"/>
    <lineage>
        <taxon>Eukaryota</taxon>
        <taxon>Fungi</taxon>
        <taxon>Dikarya</taxon>
        <taxon>Ascomycota</taxon>
        <taxon>Pezizomycotina</taxon>
        <taxon>Eurotiomycetes</taxon>
        <taxon>Eurotiomycetidae</taxon>
        <taxon>Eurotiales</taxon>
        <taxon>Aspergillaceae</taxon>
        <taxon>Aspergillus</taxon>
        <taxon>Aspergillus subgen. Circumdati</taxon>
    </lineage>
</organism>
<reference evidence="1 2" key="1">
    <citation type="journal article" date="2023" name="ACS Omega">
        <title>Identification of the Neoaspergillic Acid Biosynthesis Gene Cluster by Establishing an In Vitro CRISPR-Ribonucleoprotein Genetic System in Aspergillus melleus.</title>
        <authorList>
            <person name="Yuan B."/>
            <person name="Grau M.F."/>
            <person name="Murata R.M."/>
            <person name="Torok T."/>
            <person name="Venkateswaran K."/>
            <person name="Stajich J.E."/>
            <person name="Wang C.C.C."/>
        </authorList>
    </citation>
    <scope>NUCLEOTIDE SEQUENCE [LARGE SCALE GENOMIC DNA]</scope>
    <source>
        <strain evidence="1 2">IMV 1140</strain>
    </source>
</reference>
<evidence type="ECO:0000313" key="2">
    <source>
        <dbReference type="Proteomes" id="UP001177260"/>
    </source>
</evidence>
<accession>A0ACC3AXJ2</accession>
<keyword evidence="2" id="KW-1185">Reference proteome</keyword>
<sequence length="358" mass="38566">MAPRKKDVLSTVTDKTESASNAVDRSASHLRQKTRLENIPSPARFILVVGSSLILSSTLFSLFSGITLGELGNVSKRLEEWWEVGGLIVWKAVEVGLAWALGFDGRDVSSFIFLTHLPTYALLVSFYNIRPTTVLASYAIILFSTSIPFMILRKPSSVHNLSGAPWDAVSNRSILQDRAITTYTTLAATAIFTVFLYISYATWLPAQLVLHFINIPDISTVHAGPAGLPVLFVALLPAGWAARDFLFASSAGALASKSDSDKKSPPASSSSSSTDRQGEYLISTIYRKIWASLSAKTRVLVSRTFVLASMLVSNTIIQVAGTVDGVDIEGASAWGSVWAVATFIVAGLFAWIEAIDGV</sequence>
<dbReference type="Proteomes" id="UP001177260">
    <property type="component" value="Unassembled WGS sequence"/>
</dbReference>
<comment type="caution">
    <text evidence="1">The sequence shown here is derived from an EMBL/GenBank/DDBJ whole genome shotgun (WGS) entry which is preliminary data.</text>
</comment>
<protein>
    <submittedName>
        <fullName evidence="1">Uncharacterized protein</fullName>
    </submittedName>
</protein>